<dbReference type="Proteomes" id="UP001149821">
    <property type="component" value="Unassembled WGS sequence"/>
</dbReference>
<gene>
    <name evidence="2" type="ORF">LRP49_16670</name>
</gene>
<dbReference type="RefSeq" id="WP_274143443.1">
    <property type="nucleotide sequence ID" value="NZ_JAJUBB010000013.1"/>
</dbReference>
<protein>
    <submittedName>
        <fullName evidence="2">NnrS family protein</fullName>
    </submittedName>
</protein>
<keyword evidence="1" id="KW-0472">Membrane</keyword>
<feature type="transmembrane region" description="Helical" evidence="1">
    <location>
        <begin position="21"/>
        <end position="44"/>
    </location>
</feature>
<proteinExistence type="predicted"/>
<keyword evidence="1" id="KW-0812">Transmembrane</keyword>
<reference evidence="2" key="1">
    <citation type="submission" date="2021-12" db="EMBL/GenBank/DDBJ databases">
        <title>Enterovibrio ZSDZ35 sp. nov. and Enterovibrio ZSDZ42 sp. nov., isolated from coastal seawater in Qingdao.</title>
        <authorList>
            <person name="Zhang P."/>
        </authorList>
    </citation>
    <scope>NUCLEOTIDE SEQUENCE</scope>
    <source>
        <strain evidence="2">ZSDZ35</strain>
    </source>
</reference>
<feature type="transmembrane region" description="Helical" evidence="1">
    <location>
        <begin position="269"/>
        <end position="295"/>
    </location>
</feature>
<feature type="transmembrane region" description="Helical" evidence="1">
    <location>
        <begin position="64"/>
        <end position="81"/>
    </location>
</feature>
<accession>A0ABT5QQ49</accession>
<keyword evidence="3" id="KW-1185">Reference proteome</keyword>
<feature type="transmembrane region" description="Helical" evidence="1">
    <location>
        <begin position="239"/>
        <end position="257"/>
    </location>
</feature>
<dbReference type="InterPro" id="IPR010266">
    <property type="entry name" value="NnrS"/>
</dbReference>
<name>A0ABT5QQ49_9GAMM</name>
<comment type="caution">
    <text evidence="2">The sequence shown here is derived from an EMBL/GenBank/DDBJ whole genome shotgun (WGS) entry which is preliminary data.</text>
</comment>
<feature type="transmembrane region" description="Helical" evidence="1">
    <location>
        <begin position="362"/>
        <end position="380"/>
    </location>
</feature>
<feature type="transmembrane region" description="Helical" evidence="1">
    <location>
        <begin position="301"/>
        <end position="322"/>
    </location>
</feature>
<organism evidence="2 3">
    <name type="scientific">Enterovibrio qingdaonensis</name>
    <dbReference type="NCBI Taxonomy" id="2899818"/>
    <lineage>
        <taxon>Bacteria</taxon>
        <taxon>Pseudomonadati</taxon>
        <taxon>Pseudomonadota</taxon>
        <taxon>Gammaproteobacteria</taxon>
        <taxon>Vibrionales</taxon>
        <taxon>Vibrionaceae</taxon>
        <taxon>Enterovibrio</taxon>
    </lineage>
</organism>
<feature type="transmembrane region" description="Helical" evidence="1">
    <location>
        <begin position="181"/>
        <end position="201"/>
    </location>
</feature>
<dbReference type="Pfam" id="PF05940">
    <property type="entry name" value="NnrS"/>
    <property type="match status" value="1"/>
</dbReference>
<feature type="transmembrane region" description="Helical" evidence="1">
    <location>
        <begin position="115"/>
        <end position="134"/>
    </location>
</feature>
<sequence>MINIVDRAQEEKITPVLRLGFRPLFLLAGLYAVLSICLWSWMFSQGQAGLSLQVPAIWWHAHEMLFGVAIAVVAGFLLTAVQTWTGVKGTSGARLLFIVSLWIVPRVLFWTDAPLALIALVDAAFLLVVGLEVGYRVIITKRWRNLFFIPMLLVALIANLASYATVKGMPPFSANALWQAMLWWFMLLISIMGGRVIPFFTAKRYGIEQPKPIIWLEVLASFPLILLAILSFFPLVNTWLISAVMAVCGGAQMVRLYRWNGLKSRSEPLVWSLHLFYFALPLGLLLKAAFISNAWASHTLIHLIAMGALGGVILAMIVRVTLGHTGRAIYQQPSFAFGFVSLLVATVIRVAGPILFPAYINEWVVIAAVGWSIAFGAFVLRFGPMLLKARADGHPG</sequence>
<keyword evidence="1" id="KW-1133">Transmembrane helix</keyword>
<feature type="transmembrane region" description="Helical" evidence="1">
    <location>
        <begin position="213"/>
        <end position="233"/>
    </location>
</feature>
<evidence type="ECO:0000256" key="1">
    <source>
        <dbReference type="SAM" id="Phobius"/>
    </source>
</evidence>
<feature type="transmembrane region" description="Helical" evidence="1">
    <location>
        <begin position="334"/>
        <end position="356"/>
    </location>
</feature>
<evidence type="ECO:0000313" key="3">
    <source>
        <dbReference type="Proteomes" id="UP001149821"/>
    </source>
</evidence>
<feature type="transmembrane region" description="Helical" evidence="1">
    <location>
        <begin position="146"/>
        <end position="166"/>
    </location>
</feature>
<feature type="transmembrane region" description="Helical" evidence="1">
    <location>
        <begin position="93"/>
        <end position="109"/>
    </location>
</feature>
<dbReference type="EMBL" id="JAJUBB010000013">
    <property type="protein sequence ID" value="MDD1782808.1"/>
    <property type="molecule type" value="Genomic_DNA"/>
</dbReference>
<evidence type="ECO:0000313" key="2">
    <source>
        <dbReference type="EMBL" id="MDD1782808.1"/>
    </source>
</evidence>